<reference evidence="1 2" key="1">
    <citation type="submission" date="2018-11" db="EMBL/GenBank/DDBJ databases">
        <title>Trebonia kvetii gen.nov., sp.nov., a novel acidophilic actinobacterium, and proposal of the new actinobacterial family Treboniaceae fam. nov.</title>
        <authorList>
            <person name="Rapoport D."/>
            <person name="Sagova-Mareckova M."/>
            <person name="Sedlacek I."/>
            <person name="Provaznik J."/>
            <person name="Kralova S."/>
            <person name="Pavlinic D."/>
            <person name="Benes V."/>
            <person name="Kopecky J."/>
        </authorList>
    </citation>
    <scope>NUCLEOTIDE SEQUENCE [LARGE SCALE GENOMIC DNA]</scope>
    <source>
        <strain evidence="1 2">15Tr583</strain>
    </source>
</reference>
<protein>
    <recommendedName>
        <fullName evidence="3">Extradiol ring-cleavage dioxygenase class III enzyme subunit B domain-containing protein</fullName>
    </recommendedName>
</protein>
<sequence length="239" mass="23996">MIVSAAICPSPPLLARELTGRAGLAGDVGPLSELRDACAAALNALLAAAPDIVVVTGPAAITADFGHRGRLDLSAYAPALHPGGDEPVLPLSLGIGARLLDQVGYAGPRSFRGIGVSASAETCLRLGRQIAASARRVALLAVGDGSARRSVSAPGYLDERAAPFDESVTRAVRDGEAAALAALDPELAADLMADGRAAWQVLAGALTAEGATPGGLHGDVLYAEAPLGVAYLVAVLTPR</sequence>
<evidence type="ECO:0008006" key="3">
    <source>
        <dbReference type="Google" id="ProtNLM"/>
    </source>
</evidence>
<accession>A0A6P2BZU3</accession>
<dbReference type="AlphaFoldDB" id="A0A6P2BZU3"/>
<comment type="caution">
    <text evidence="1">The sequence shown here is derived from an EMBL/GenBank/DDBJ whole genome shotgun (WGS) entry which is preliminary data.</text>
</comment>
<evidence type="ECO:0000313" key="1">
    <source>
        <dbReference type="EMBL" id="TVZ02693.1"/>
    </source>
</evidence>
<gene>
    <name evidence="1" type="ORF">EAS64_28465</name>
</gene>
<dbReference type="Proteomes" id="UP000460272">
    <property type="component" value="Unassembled WGS sequence"/>
</dbReference>
<organism evidence="1 2">
    <name type="scientific">Trebonia kvetii</name>
    <dbReference type="NCBI Taxonomy" id="2480626"/>
    <lineage>
        <taxon>Bacteria</taxon>
        <taxon>Bacillati</taxon>
        <taxon>Actinomycetota</taxon>
        <taxon>Actinomycetes</taxon>
        <taxon>Streptosporangiales</taxon>
        <taxon>Treboniaceae</taxon>
        <taxon>Trebonia</taxon>
    </lineage>
</organism>
<dbReference type="SUPFAM" id="SSF53213">
    <property type="entry name" value="LigB-like"/>
    <property type="match status" value="1"/>
</dbReference>
<name>A0A6P2BZU3_9ACTN</name>
<proteinExistence type="predicted"/>
<dbReference type="EMBL" id="RPFW01000005">
    <property type="protein sequence ID" value="TVZ02693.1"/>
    <property type="molecule type" value="Genomic_DNA"/>
</dbReference>
<dbReference type="OrthoDB" id="4543339at2"/>
<keyword evidence="2" id="KW-1185">Reference proteome</keyword>
<dbReference type="Gene3D" id="3.40.830.10">
    <property type="entry name" value="LigB-like"/>
    <property type="match status" value="1"/>
</dbReference>
<evidence type="ECO:0000313" key="2">
    <source>
        <dbReference type="Proteomes" id="UP000460272"/>
    </source>
</evidence>
<dbReference type="RefSeq" id="WP_145857948.1">
    <property type="nucleotide sequence ID" value="NZ_RPFW01000005.1"/>
</dbReference>